<dbReference type="InterPro" id="IPR011765">
    <property type="entry name" value="Pept_M16_N"/>
</dbReference>
<dbReference type="Pfam" id="PF00675">
    <property type="entry name" value="Peptidase_M16"/>
    <property type="match status" value="1"/>
</dbReference>
<dbReference type="SMART" id="SM01264">
    <property type="entry name" value="M16C_associated"/>
    <property type="match status" value="1"/>
</dbReference>
<dbReference type="InterPro" id="IPR011249">
    <property type="entry name" value="Metalloenz_LuxS/M16"/>
</dbReference>
<evidence type="ECO:0000259" key="2">
    <source>
        <dbReference type="SMART" id="SM01264"/>
    </source>
</evidence>
<evidence type="ECO:0000313" key="4">
    <source>
        <dbReference type="Proteomes" id="UP000654670"/>
    </source>
</evidence>
<dbReference type="PANTHER" id="PTHR43016:SF13">
    <property type="entry name" value="PRESEQUENCE PROTEASE, MITOCHONDRIAL"/>
    <property type="match status" value="1"/>
</dbReference>
<dbReference type="InterPro" id="IPR055130">
    <property type="entry name" value="PreP_C"/>
</dbReference>
<dbReference type="FunFam" id="3.30.830.10:FF:000034">
    <property type="entry name" value="presequence protease 1, chloroplastic/mitochondrial"/>
    <property type="match status" value="1"/>
</dbReference>
<evidence type="ECO:0000313" key="3">
    <source>
        <dbReference type="EMBL" id="GGL51560.1"/>
    </source>
</evidence>
<reference evidence="3" key="1">
    <citation type="journal article" date="2014" name="Int. J. Syst. Evol. Microbiol.">
        <title>Complete genome sequence of Corynebacterium casei LMG S-19264T (=DSM 44701T), isolated from a smear-ripened cheese.</title>
        <authorList>
            <consortium name="US DOE Joint Genome Institute (JGI-PGF)"/>
            <person name="Walter F."/>
            <person name="Albersmeier A."/>
            <person name="Kalinowski J."/>
            <person name="Ruckert C."/>
        </authorList>
    </citation>
    <scope>NUCLEOTIDE SEQUENCE</scope>
    <source>
        <strain evidence="3">JCM 15325</strain>
    </source>
</reference>
<dbReference type="Pfam" id="PF22516">
    <property type="entry name" value="PreP_C"/>
    <property type="match status" value="1"/>
</dbReference>
<feature type="region of interest" description="Disordered" evidence="1">
    <location>
        <begin position="766"/>
        <end position="792"/>
    </location>
</feature>
<dbReference type="InterPro" id="IPR007863">
    <property type="entry name" value="Peptidase_M16_C"/>
</dbReference>
<dbReference type="InterPro" id="IPR013578">
    <property type="entry name" value="Peptidase_M16C_assoc"/>
</dbReference>
<dbReference type="SUPFAM" id="SSF63411">
    <property type="entry name" value="LuxS/MPP-like metallohydrolase"/>
    <property type="match status" value="4"/>
</dbReference>
<evidence type="ECO:0000256" key="1">
    <source>
        <dbReference type="SAM" id="MobiDB-lite"/>
    </source>
</evidence>
<dbReference type="AlphaFoldDB" id="A0A917S2U0"/>
<dbReference type="PANTHER" id="PTHR43016">
    <property type="entry name" value="PRESEQUENCE PROTEASE"/>
    <property type="match status" value="1"/>
</dbReference>
<sequence length="978" mass="110681">MSALKQGEITHGFQLVHTGDIHEIRSKAYVFEHVKSGAKLLYLQNDDDNKVFTISFRTPPEDNTGVFHILEHSVLCGSDKYPVKEPFVELLKGSLNTFLNAFTFSDKTMYPVASKNDKDFMNLMDVYMDAVFHPNIYKHKEILEQEGWHYELIDTKEAINYKGVVYNEMKGAFSSPEGLLERANQNSLFPDTAYGFESGGDPLSIPDLTYDQFINTHKKYYSPANSYIYLYGAMDISEKLAYLDQNYLSTFDKIEVDSSVAVQPPIGNSVEIVKDYPILPGEDAKDKTYMSINFAVSKATDAETYLAFDILDYLLLDSPAAPLKKAILDAGIGQDVFGSYDNSTLQPHFSINVKNSNEDKKDAFKKVVFDTLRQFVSSGLDKKQIEAAISVKEFQLREADYGSMPKGLVYSMAVMDSWLYDGDPLIHLKFEDSLSKIKQALTSNYFEGLIEKYLLNSRHQSFVTIRPSRTLAEEEASQTAEKLADYKKSLSKEALDQLVTETKNLKERQSSKDQPEDLRKIPLLSLNDVDKKAEEIPRSETEIDGVKTLFHDLATNKIAYVSLYFDASGVPEAYIPYLSLLQETLGKVDTDKYTYSDLVSEINIQTGGVGFDNQSFADKESDEIYKPRFAVRTKILTDKLPEAFDLLHEILFHSRFDNPSRLKEIIKEMKSRLEMAFNQGGQSVAARRLASYFSRVARYREQLKGLRFYQFICELDKDLDGRFDEIHGALAELAGQLFTEDRLVVSITGDQPILQAVRDHFERLNIPPSGTDEKTVESGQDGEPSSQNEGLMTSSKVQYVTKGANFKTLGFEYSGKMHVLKRILTLDYLWNHVRVMGGAYGCGVMIESSGNLIYWSYRDPNLDDTLKIYDRAGAYAESFDADDREMTKYIIGTISSLDAPLTPRDKADQSDAEYFRRVTQADIQRVRDDVLATTEEDIRQFAPLLNAVAGENHICVFGSEATIKKNKDLFGQCINVFE</sequence>
<gene>
    <name evidence="3" type="ORF">GCM10007968_14610</name>
</gene>
<dbReference type="Pfam" id="PF05193">
    <property type="entry name" value="Peptidase_M16_C"/>
    <property type="match status" value="1"/>
</dbReference>
<dbReference type="Gene3D" id="3.30.830.10">
    <property type="entry name" value="Metalloenzyme, LuxS/M16 peptidase-like"/>
    <property type="match status" value="4"/>
</dbReference>
<dbReference type="GO" id="GO:0004222">
    <property type="term" value="F:metalloendopeptidase activity"/>
    <property type="evidence" value="ECO:0007669"/>
    <property type="project" value="TreeGrafter"/>
</dbReference>
<name>A0A917S2U0_9BACL</name>
<comment type="caution">
    <text evidence="3">The sequence shown here is derived from an EMBL/GenBank/DDBJ whole genome shotgun (WGS) entry which is preliminary data.</text>
</comment>
<reference evidence="3" key="2">
    <citation type="submission" date="2020-09" db="EMBL/GenBank/DDBJ databases">
        <authorList>
            <person name="Sun Q."/>
            <person name="Ohkuma M."/>
        </authorList>
    </citation>
    <scope>NUCLEOTIDE SEQUENCE</scope>
    <source>
        <strain evidence="3">JCM 15325</strain>
    </source>
</reference>
<dbReference type="RefSeq" id="WP_188802439.1">
    <property type="nucleotide sequence ID" value="NZ_BMOK01000005.1"/>
</dbReference>
<dbReference type="GO" id="GO:0046872">
    <property type="term" value="F:metal ion binding"/>
    <property type="evidence" value="ECO:0007669"/>
    <property type="project" value="InterPro"/>
</dbReference>
<feature type="compositionally biased region" description="Polar residues" evidence="1">
    <location>
        <begin position="783"/>
        <end position="792"/>
    </location>
</feature>
<organism evidence="3 4">
    <name type="scientific">Sporolactobacillus putidus</name>
    <dbReference type="NCBI Taxonomy" id="492735"/>
    <lineage>
        <taxon>Bacteria</taxon>
        <taxon>Bacillati</taxon>
        <taxon>Bacillota</taxon>
        <taxon>Bacilli</taxon>
        <taxon>Bacillales</taxon>
        <taxon>Sporolactobacillaceae</taxon>
        <taxon>Sporolactobacillus</taxon>
    </lineage>
</organism>
<dbReference type="Pfam" id="PF08367">
    <property type="entry name" value="M16C_assoc"/>
    <property type="match status" value="1"/>
</dbReference>
<feature type="domain" description="Peptidase M16C associated" evidence="2">
    <location>
        <begin position="465"/>
        <end position="715"/>
    </location>
</feature>
<keyword evidence="4" id="KW-1185">Reference proteome</keyword>
<protein>
    <submittedName>
        <fullName evidence="3">Peptidase M16</fullName>
    </submittedName>
</protein>
<dbReference type="EMBL" id="BMOK01000005">
    <property type="protein sequence ID" value="GGL51560.1"/>
    <property type="molecule type" value="Genomic_DNA"/>
</dbReference>
<proteinExistence type="predicted"/>
<dbReference type="Proteomes" id="UP000654670">
    <property type="component" value="Unassembled WGS sequence"/>
</dbReference>
<accession>A0A917S2U0</accession>
<dbReference type="GO" id="GO:0016485">
    <property type="term" value="P:protein processing"/>
    <property type="evidence" value="ECO:0007669"/>
    <property type="project" value="TreeGrafter"/>
</dbReference>